<dbReference type="InterPro" id="IPR050797">
    <property type="entry name" value="Carb_Metab_Trans_Reg"/>
</dbReference>
<sequence>MARPKSKRGRRKNVSCNSCREVGARCAPSRLTCTYYHNKDPQPQNSQTRKRKRKLKGARDGPLRGIGSQRIALEPPAPIEDESEAEDSTYADRTIRGASRFSDRITVSVNDALSDDICIDAISIQRRLEDAVQWHQHGARIEDHALACLKHYMAYLFPNVPLLGERSFSHGLKLVGNLYYQCQWQLLQADEFHFSRPSVTPRSDRCNFRLKDISEFCLITAMCAAVHYLTPECLALPGHEMAPAFLRASRRMLDLISDLDLKTPTSNSLVTRYLHSLCLRSFGEETLSWHALGEAIRIAQAMRLFDEDSYDGLPEYEAAIRRRVFWQLFTDDRSGALLESRPSAMDMLTTKPRLTVAALDLEHEPTLTYHAFSAIRTPGLEKQLREGFNLRQTLFGIAMNLVEELRLAGRYYGDFVEIIWSKIPGRPRRRITDLYLRFTLALDKASHAFQFVGEVDTTPEGPLMVQTMVVNLWITYHCLHNVILSRYAEADAVSVLGLSGEHFAVDSKRYAVGHDLVQVLRNAPNDALLLNGSTCAAMIKEVAASLLDVSTATDNALLADQAKIDHDALYVVLSRLVPRTVP</sequence>
<dbReference type="Pfam" id="PF04082">
    <property type="entry name" value="Fungal_trans"/>
    <property type="match status" value="1"/>
</dbReference>
<dbReference type="PANTHER" id="PTHR31668:SF30">
    <property type="entry name" value="ZN(II)2CYS6 TRANSCRIPTION FACTOR (EUROFUNG)"/>
    <property type="match status" value="1"/>
</dbReference>
<dbReference type="AlphaFoldDB" id="A0A6A6FYL7"/>
<keyword evidence="1" id="KW-0539">Nucleus</keyword>
<proteinExistence type="predicted"/>
<protein>
    <recommendedName>
        <fullName evidence="3">Xylanolytic transcriptional activator regulatory domain-containing protein</fullName>
    </recommendedName>
</protein>
<evidence type="ECO:0000313" key="5">
    <source>
        <dbReference type="Proteomes" id="UP000799538"/>
    </source>
</evidence>
<name>A0A6A6FYL7_9PEZI</name>
<evidence type="ECO:0000256" key="1">
    <source>
        <dbReference type="ARBA" id="ARBA00023242"/>
    </source>
</evidence>
<evidence type="ECO:0000256" key="2">
    <source>
        <dbReference type="SAM" id="MobiDB-lite"/>
    </source>
</evidence>
<dbReference type="GO" id="GO:0003677">
    <property type="term" value="F:DNA binding"/>
    <property type="evidence" value="ECO:0007669"/>
    <property type="project" value="InterPro"/>
</dbReference>
<accession>A0A6A6FYL7</accession>
<dbReference type="EMBL" id="ML992537">
    <property type="protein sequence ID" value="KAF2218575.1"/>
    <property type="molecule type" value="Genomic_DNA"/>
</dbReference>
<feature type="domain" description="Xylanolytic transcriptional activator regulatory" evidence="3">
    <location>
        <begin position="288"/>
        <end position="361"/>
    </location>
</feature>
<reference evidence="5" key="1">
    <citation type="journal article" date="2020" name="Stud. Mycol.">
        <title>101 Dothideomycetes genomes: A test case for predicting lifestyles and emergence of pathogens.</title>
        <authorList>
            <person name="Haridas S."/>
            <person name="Albert R."/>
            <person name="Binder M."/>
            <person name="Bloem J."/>
            <person name="LaButti K."/>
            <person name="Salamov A."/>
            <person name="Andreopoulos B."/>
            <person name="Baker S."/>
            <person name="Barry K."/>
            <person name="Bills G."/>
            <person name="Bluhm B."/>
            <person name="Cannon C."/>
            <person name="Castanera R."/>
            <person name="Culley D."/>
            <person name="Daum C."/>
            <person name="Ezra D."/>
            <person name="Gonzalez J."/>
            <person name="Henrissat B."/>
            <person name="Kuo A."/>
            <person name="Liang C."/>
            <person name="Lipzen A."/>
            <person name="Lutzoni F."/>
            <person name="Magnuson J."/>
            <person name="Mondo S."/>
            <person name="Nolan M."/>
            <person name="Ohm R."/>
            <person name="Pangilinan J."/>
            <person name="Park H.-J."/>
            <person name="Ramirez L."/>
            <person name="Alfaro M."/>
            <person name="Sun H."/>
            <person name="Tritt A."/>
            <person name="Yoshinaga Y."/>
            <person name="Zwiers L.-H."/>
            <person name="Turgeon B."/>
            <person name="Goodwin S."/>
            <person name="Spatafora J."/>
            <person name="Crous P."/>
            <person name="Grigoriev I."/>
        </authorList>
    </citation>
    <scope>NUCLEOTIDE SEQUENCE [LARGE SCALE GENOMIC DNA]</scope>
    <source>
        <strain evidence="5">CECT 20119</strain>
    </source>
</reference>
<dbReference type="PANTHER" id="PTHR31668">
    <property type="entry name" value="GLUCOSE TRANSPORT TRANSCRIPTION REGULATOR RGT1-RELATED-RELATED"/>
    <property type="match status" value="1"/>
</dbReference>
<dbReference type="SMART" id="SM00906">
    <property type="entry name" value="Fungal_trans"/>
    <property type="match status" value="1"/>
</dbReference>
<evidence type="ECO:0000259" key="3">
    <source>
        <dbReference type="SMART" id="SM00906"/>
    </source>
</evidence>
<organism evidence="4 5">
    <name type="scientific">Elsinoe ampelina</name>
    <dbReference type="NCBI Taxonomy" id="302913"/>
    <lineage>
        <taxon>Eukaryota</taxon>
        <taxon>Fungi</taxon>
        <taxon>Dikarya</taxon>
        <taxon>Ascomycota</taxon>
        <taxon>Pezizomycotina</taxon>
        <taxon>Dothideomycetes</taxon>
        <taxon>Dothideomycetidae</taxon>
        <taxon>Myriangiales</taxon>
        <taxon>Elsinoaceae</taxon>
        <taxon>Elsinoe</taxon>
    </lineage>
</organism>
<dbReference type="InterPro" id="IPR007219">
    <property type="entry name" value="XnlR_reg_dom"/>
</dbReference>
<evidence type="ECO:0000313" key="4">
    <source>
        <dbReference type="EMBL" id="KAF2218575.1"/>
    </source>
</evidence>
<feature type="region of interest" description="Disordered" evidence="2">
    <location>
        <begin position="35"/>
        <end position="69"/>
    </location>
</feature>
<keyword evidence="5" id="KW-1185">Reference proteome</keyword>
<dbReference type="OrthoDB" id="2283488at2759"/>
<dbReference type="GO" id="GO:0006351">
    <property type="term" value="P:DNA-templated transcription"/>
    <property type="evidence" value="ECO:0007669"/>
    <property type="project" value="InterPro"/>
</dbReference>
<dbReference type="CDD" id="cd12148">
    <property type="entry name" value="fungal_TF_MHR"/>
    <property type="match status" value="1"/>
</dbReference>
<gene>
    <name evidence="4" type="ORF">BDZ85DRAFT_323059</name>
</gene>
<dbReference type="GO" id="GO:0008270">
    <property type="term" value="F:zinc ion binding"/>
    <property type="evidence" value="ECO:0007669"/>
    <property type="project" value="InterPro"/>
</dbReference>
<dbReference type="Proteomes" id="UP000799538">
    <property type="component" value="Unassembled WGS sequence"/>
</dbReference>